<organism evidence="2 3">
    <name type="scientific">Ideonella paludis</name>
    <dbReference type="NCBI Taxonomy" id="1233411"/>
    <lineage>
        <taxon>Bacteria</taxon>
        <taxon>Pseudomonadati</taxon>
        <taxon>Pseudomonadota</taxon>
        <taxon>Betaproteobacteria</taxon>
        <taxon>Burkholderiales</taxon>
        <taxon>Sphaerotilaceae</taxon>
        <taxon>Ideonella</taxon>
    </lineage>
</organism>
<feature type="compositionally biased region" description="Basic and acidic residues" evidence="1">
    <location>
        <begin position="41"/>
        <end position="56"/>
    </location>
</feature>
<feature type="region of interest" description="Disordered" evidence="1">
    <location>
        <begin position="1"/>
        <end position="56"/>
    </location>
</feature>
<dbReference type="EMBL" id="JAGQDG010000005">
    <property type="protein sequence ID" value="MBQ0936663.1"/>
    <property type="molecule type" value="Genomic_DNA"/>
</dbReference>
<keyword evidence="3" id="KW-1185">Reference proteome</keyword>
<comment type="caution">
    <text evidence="2">The sequence shown here is derived from an EMBL/GenBank/DDBJ whole genome shotgun (WGS) entry which is preliminary data.</text>
</comment>
<protein>
    <submittedName>
        <fullName evidence="2">Uncharacterized protein</fullName>
    </submittedName>
</protein>
<accession>A0ABS5DZS4</accession>
<evidence type="ECO:0000256" key="1">
    <source>
        <dbReference type="SAM" id="MobiDB-lite"/>
    </source>
</evidence>
<evidence type="ECO:0000313" key="2">
    <source>
        <dbReference type="EMBL" id="MBQ0936663.1"/>
    </source>
</evidence>
<dbReference type="RefSeq" id="WP_210810026.1">
    <property type="nucleotide sequence ID" value="NZ_JAGQDG010000005.1"/>
</dbReference>
<reference evidence="2 3" key="1">
    <citation type="submission" date="2021-04" db="EMBL/GenBank/DDBJ databases">
        <title>The genome sequence of type strain Ideonella paludis KCTC 32238.</title>
        <authorList>
            <person name="Liu Y."/>
        </authorList>
    </citation>
    <scope>NUCLEOTIDE SEQUENCE [LARGE SCALE GENOMIC DNA]</scope>
    <source>
        <strain evidence="2 3">KCTC 32238</strain>
    </source>
</reference>
<dbReference type="Proteomes" id="UP000672097">
    <property type="component" value="Unassembled WGS sequence"/>
</dbReference>
<sequence>MTFRLPTLKPRNPLVAASLQRRAGSHRRSTTAGRQSAQRALHSELRQLDLRQHRSP</sequence>
<gene>
    <name evidence="2" type="ORF">KAK11_15125</name>
</gene>
<proteinExistence type="predicted"/>
<name>A0ABS5DZS4_9BURK</name>
<evidence type="ECO:0000313" key="3">
    <source>
        <dbReference type="Proteomes" id="UP000672097"/>
    </source>
</evidence>